<gene>
    <name evidence="1" type="ORF">CUN60_06670</name>
</gene>
<dbReference type="GO" id="GO:0003677">
    <property type="term" value="F:DNA binding"/>
    <property type="evidence" value="ECO:0007669"/>
    <property type="project" value="InterPro"/>
</dbReference>
<dbReference type="GO" id="GO:0006355">
    <property type="term" value="P:regulation of DNA-templated transcription"/>
    <property type="evidence" value="ECO:0007669"/>
    <property type="project" value="InterPro"/>
</dbReference>
<organism evidence="1 2">
    <name type="scientific">Aquella oligotrophica</name>
    <dbReference type="NCBI Taxonomy" id="2067065"/>
    <lineage>
        <taxon>Bacteria</taxon>
        <taxon>Pseudomonadati</taxon>
        <taxon>Pseudomonadota</taxon>
        <taxon>Betaproteobacteria</taxon>
        <taxon>Neisseriales</taxon>
        <taxon>Neisseriaceae</taxon>
        <taxon>Aquella</taxon>
    </lineage>
</organism>
<dbReference type="KEGG" id="nba:CUN60_06670"/>
<dbReference type="AlphaFoldDB" id="A0A2I7N6A2"/>
<evidence type="ECO:0000313" key="1">
    <source>
        <dbReference type="EMBL" id="AUR51994.1"/>
    </source>
</evidence>
<dbReference type="InterPro" id="IPR016032">
    <property type="entry name" value="Sig_transdc_resp-reg_C-effctor"/>
</dbReference>
<dbReference type="InterPro" id="IPR036388">
    <property type="entry name" value="WH-like_DNA-bd_sf"/>
</dbReference>
<dbReference type="SUPFAM" id="SSF46894">
    <property type="entry name" value="C-terminal effector domain of the bipartite response regulators"/>
    <property type="match status" value="1"/>
</dbReference>
<evidence type="ECO:0000313" key="2">
    <source>
        <dbReference type="Proteomes" id="UP000236655"/>
    </source>
</evidence>
<reference evidence="2" key="1">
    <citation type="submission" date="2017-11" db="EMBL/GenBank/DDBJ databases">
        <authorList>
            <person name="Chan K.G."/>
            <person name="Lee L.S."/>
        </authorList>
    </citation>
    <scope>NUCLEOTIDE SEQUENCE [LARGE SCALE GENOMIC DNA]</scope>
    <source>
        <strain evidence="2">DSM 100970</strain>
    </source>
</reference>
<dbReference type="RefSeq" id="WP_102951290.1">
    <property type="nucleotide sequence ID" value="NZ_CP024847.1"/>
</dbReference>
<sequence>MNHNKLTDSEFLEYYCESAEIIFNNGEEQVIYIKDKDLNFHYLSQAHIRNISNNGFFVANEDNITEEMRELHKKLKQLAYEQDDKIRQELKSADFIYIDVYDRVGFVHKRPIVNPATGNFVGLLGMVKPFEMPNILSLIYKMHGVKYGIANQSAKNPQKYKISEKQLMVLFLYLNKYSNTEVAKIMTTLGFKISATTVNDHLENLKYIFEVRTKEQLIEKAIALGYNLFIPAQFLKIGSFELEDEAIIAG</sequence>
<evidence type="ECO:0008006" key="3">
    <source>
        <dbReference type="Google" id="ProtNLM"/>
    </source>
</evidence>
<name>A0A2I7N6A2_9NEIS</name>
<dbReference type="EMBL" id="CP024847">
    <property type="protein sequence ID" value="AUR51994.1"/>
    <property type="molecule type" value="Genomic_DNA"/>
</dbReference>
<keyword evidence="2" id="KW-1185">Reference proteome</keyword>
<dbReference type="OrthoDB" id="9797341at2"/>
<dbReference type="Gene3D" id="1.10.10.10">
    <property type="entry name" value="Winged helix-like DNA-binding domain superfamily/Winged helix DNA-binding domain"/>
    <property type="match status" value="1"/>
</dbReference>
<proteinExistence type="predicted"/>
<dbReference type="Proteomes" id="UP000236655">
    <property type="component" value="Chromosome"/>
</dbReference>
<accession>A0A2I7N6A2</accession>
<protein>
    <recommendedName>
        <fullName evidence="3">HTH luxR-type domain-containing protein</fullName>
    </recommendedName>
</protein>